<accession>A0ABY9X1K9</accession>
<dbReference type="InterPro" id="IPR027417">
    <property type="entry name" value="P-loop_NTPase"/>
</dbReference>
<dbReference type="InterPro" id="IPR003593">
    <property type="entry name" value="AAA+_ATPase"/>
</dbReference>
<keyword evidence="8" id="KW-1185">Reference proteome</keyword>
<dbReference type="InterPro" id="IPR003439">
    <property type="entry name" value="ABC_transporter-like_ATP-bd"/>
</dbReference>
<sequence>MSTVLTALPSLAGRAPMPLLQLDGLTRRFKERVALEGLSLTVGSGEIVGLLGPNGAGKSTTFQLLAGLLAPDSGRVLFEGKPLSLHDPALRRRMGIIFQRGSLDDLMSARENLMLGARLYGLTGERAHERVERMLRLIGLQDRGDERVSTWSGGMRRRLELARALVHQPRIVLMDEPSQGLDEAAFRSFWAHLRSLRDAEGLTVLLTTHRADEAEMCDRLAVLDSGRLVATDTPAALAARVGGDIVTLEAQEPESLAAELRTRLGLEARVVEGRVQVEVEQGHALVPRLVEAFPAGRFASVSLRRPTLADVFLQLTGRVLGTDQPAAEPARRSRRR</sequence>
<dbReference type="PANTHER" id="PTHR42711:SF5">
    <property type="entry name" value="ABC TRANSPORTER ATP-BINDING PROTEIN NATA"/>
    <property type="match status" value="1"/>
</dbReference>
<reference evidence="7 8" key="1">
    <citation type="submission" date="2019-08" db="EMBL/GenBank/DDBJ databases">
        <title>Archangium and Cystobacter genomes.</title>
        <authorList>
            <person name="Chen I.-C.K."/>
            <person name="Wielgoss S."/>
        </authorList>
    </citation>
    <scope>NUCLEOTIDE SEQUENCE [LARGE SCALE GENOMIC DNA]</scope>
    <source>
        <strain evidence="7 8">Cbm 6</strain>
    </source>
</reference>
<evidence type="ECO:0000256" key="1">
    <source>
        <dbReference type="ARBA" id="ARBA00005417"/>
    </source>
</evidence>
<evidence type="ECO:0000256" key="2">
    <source>
        <dbReference type="ARBA" id="ARBA00022448"/>
    </source>
</evidence>
<dbReference type="Gene3D" id="3.40.50.300">
    <property type="entry name" value="P-loop containing nucleotide triphosphate hydrolases"/>
    <property type="match status" value="1"/>
</dbReference>
<protein>
    <submittedName>
        <fullName evidence="7">ABC transporter ATP-binding protein</fullName>
    </submittedName>
</protein>
<dbReference type="SUPFAM" id="SSF52540">
    <property type="entry name" value="P-loop containing nucleoside triphosphate hydrolases"/>
    <property type="match status" value="1"/>
</dbReference>
<dbReference type="Pfam" id="PF00005">
    <property type="entry name" value="ABC_tran"/>
    <property type="match status" value="1"/>
</dbReference>
<dbReference type="Proteomes" id="UP001611383">
    <property type="component" value="Chromosome"/>
</dbReference>
<keyword evidence="3" id="KW-0536">Nodulation</keyword>
<dbReference type="PANTHER" id="PTHR42711">
    <property type="entry name" value="ABC TRANSPORTER ATP-BINDING PROTEIN"/>
    <property type="match status" value="1"/>
</dbReference>
<organism evidence="7 8">
    <name type="scientific">Archangium minus</name>
    <dbReference type="NCBI Taxonomy" id="83450"/>
    <lineage>
        <taxon>Bacteria</taxon>
        <taxon>Pseudomonadati</taxon>
        <taxon>Myxococcota</taxon>
        <taxon>Myxococcia</taxon>
        <taxon>Myxococcales</taxon>
        <taxon>Cystobacterineae</taxon>
        <taxon>Archangiaceae</taxon>
        <taxon>Archangium</taxon>
    </lineage>
</organism>
<evidence type="ECO:0000256" key="5">
    <source>
        <dbReference type="ARBA" id="ARBA00022840"/>
    </source>
</evidence>
<gene>
    <name evidence="7" type="ORF">F0U60_38075</name>
</gene>
<evidence type="ECO:0000259" key="6">
    <source>
        <dbReference type="PROSITE" id="PS50893"/>
    </source>
</evidence>
<evidence type="ECO:0000256" key="4">
    <source>
        <dbReference type="ARBA" id="ARBA00022741"/>
    </source>
</evidence>
<keyword evidence="5 7" id="KW-0067">ATP-binding</keyword>
<evidence type="ECO:0000256" key="3">
    <source>
        <dbReference type="ARBA" id="ARBA00022458"/>
    </source>
</evidence>
<dbReference type="PROSITE" id="PS50893">
    <property type="entry name" value="ABC_TRANSPORTER_2"/>
    <property type="match status" value="1"/>
</dbReference>
<dbReference type="GO" id="GO:0005524">
    <property type="term" value="F:ATP binding"/>
    <property type="evidence" value="ECO:0007669"/>
    <property type="project" value="UniProtKB-KW"/>
</dbReference>
<name>A0ABY9X1K9_9BACT</name>
<dbReference type="RefSeq" id="WP_395807011.1">
    <property type="nucleotide sequence ID" value="NZ_CP043494.1"/>
</dbReference>
<comment type="similarity">
    <text evidence="1">Belongs to the ABC transporter superfamily.</text>
</comment>
<dbReference type="InterPro" id="IPR050763">
    <property type="entry name" value="ABC_transporter_ATP-binding"/>
</dbReference>
<keyword evidence="2" id="KW-0813">Transport</keyword>
<feature type="domain" description="ABC transporter" evidence="6">
    <location>
        <begin position="20"/>
        <end position="250"/>
    </location>
</feature>
<evidence type="ECO:0000313" key="7">
    <source>
        <dbReference type="EMBL" id="WNG49287.1"/>
    </source>
</evidence>
<dbReference type="EMBL" id="CP043494">
    <property type="protein sequence ID" value="WNG49287.1"/>
    <property type="molecule type" value="Genomic_DNA"/>
</dbReference>
<keyword evidence="4" id="KW-0547">Nucleotide-binding</keyword>
<proteinExistence type="inferred from homology"/>
<evidence type="ECO:0000313" key="8">
    <source>
        <dbReference type="Proteomes" id="UP001611383"/>
    </source>
</evidence>
<dbReference type="SMART" id="SM00382">
    <property type="entry name" value="AAA"/>
    <property type="match status" value="1"/>
</dbReference>